<accession>A0A964FJ10</accession>
<dbReference type="Proteomes" id="UP000729733">
    <property type="component" value="Unassembled WGS sequence"/>
</dbReference>
<dbReference type="EMBL" id="JADWDC010000056">
    <property type="protein sequence ID" value="MCC0178844.1"/>
    <property type="molecule type" value="Genomic_DNA"/>
</dbReference>
<keyword evidence="2" id="KW-1185">Reference proteome</keyword>
<name>A0A964FJ10_9CYAN</name>
<reference evidence="1" key="1">
    <citation type="journal article" date="2021" name="Antonie Van Leeuwenhoek">
        <title>Draft genome and description of Waterburya agarophytonicola gen. nov. sp. nov. (Pleurocapsales, Cyanobacteria): a seaweed symbiont.</title>
        <authorList>
            <person name="Bonthond G."/>
            <person name="Shalygin S."/>
            <person name="Bayer T."/>
            <person name="Weinberger F."/>
        </authorList>
    </citation>
    <scope>NUCLEOTIDE SEQUENCE</scope>
    <source>
        <strain evidence="1">KI4</strain>
    </source>
</reference>
<protein>
    <submittedName>
        <fullName evidence="1">Uncharacterized protein</fullName>
    </submittedName>
</protein>
<dbReference type="AlphaFoldDB" id="A0A964FJ10"/>
<sequence length="114" mass="12680">MIDSVPLENQPFIDSFADDCCLGQTIGTKTACGVTRQGIDREGAIAIDNNALRFKPLVQPGWARQGIAYGKYQRTNGLALAVLLLNGHNTSQAETMEWFYKRIPRWFKGSETES</sequence>
<evidence type="ECO:0000313" key="2">
    <source>
        <dbReference type="Proteomes" id="UP000729733"/>
    </source>
</evidence>
<dbReference type="RefSeq" id="WP_229641950.1">
    <property type="nucleotide sequence ID" value="NZ_JADWDC010000056.1"/>
</dbReference>
<evidence type="ECO:0000313" key="1">
    <source>
        <dbReference type="EMBL" id="MCC0178844.1"/>
    </source>
</evidence>
<comment type="caution">
    <text evidence="1">The sequence shown here is derived from an EMBL/GenBank/DDBJ whole genome shotgun (WGS) entry which is preliminary data.</text>
</comment>
<organism evidence="1 2">
    <name type="scientific">Waterburya agarophytonicola KI4</name>
    <dbReference type="NCBI Taxonomy" id="2874699"/>
    <lineage>
        <taxon>Bacteria</taxon>
        <taxon>Bacillati</taxon>
        <taxon>Cyanobacteriota</taxon>
        <taxon>Cyanophyceae</taxon>
        <taxon>Pleurocapsales</taxon>
        <taxon>Hyellaceae</taxon>
        <taxon>Waterburya</taxon>
        <taxon>Waterburya agarophytonicola</taxon>
    </lineage>
</organism>
<proteinExistence type="predicted"/>
<gene>
    <name evidence="1" type="ORF">I4641_17895</name>
</gene>